<keyword evidence="3" id="KW-1185">Reference proteome</keyword>
<feature type="compositionally biased region" description="Gly residues" evidence="1">
    <location>
        <begin position="38"/>
        <end position="51"/>
    </location>
</feature>
<protein>
    <submittedName>
        <fullName evidence="2">Uncharacterized protein</fullName>
    </submittedName>
</protein>
<accession>A0A392TLT6</accession>
<sequence>MVEAKSQRGGQRRSTGGRHGGSRRRTAVHGGAPVTGTAEGGGAPALTGGSGVDHHHLF</sequence>
<comment type="caution">
    <text evidence="2">The sequence shown here is derived from an EMBL/GenBank/DDBJ whole genome shotgun (WGS) entry which is preliminary data.</text>
</comment>
<reference evidence="2 3" key="1">
    <citation type="journal article" date="2018" name="Front. Plant Sci.">
        <title>Red Clover (Trifolium pratense) and Zigzag Clover (T. medium) - A Picture of Genomic Similarities and Differences.</title>
        <authorList>
            <person name="Dluhosova J."/>
            <person name="Istvanek J."/>
            <person name="Nedelnik J."/>
            <person name="Repkova J."/>
        </authorList>
    </citation>
    <scope>NUCLEOTIDE SEQUENCE [LARGE SCALE GENOMIC DNA]</scope>
    <source>
        <strain evidence="3">cv. 10/8</strain>
        <tissue evidence="2">Leaf</tissue>
    </source>
</reference>
<dbReference type="AlphaFoldDB" id="A0A392TLT6"/>
<dbReference type="EMBL" id="LXQA010613201">
    <property type="protein sequence ID" value="MCI62121.1"/>
    <property type="molecule type" value="Genomic_DNA"/>
</dbReference>
<evidence type="ECO:0000256" key="1">
    <source>
        <dbReference type="SAM" id="MobiDB-lite"/>
    </source>
</evidence>
<evidence type="ECO:0000313" key="2">
    <source>
        <dbReference type="EMBL" id="MCI62121.1"/>
    </source>
</evidence>
<dbReference type="Proteomes" id="UP000265520">
    <property type="component" value="Unassembled WGS sequence"/>
</dbReference>
<proteinExistence type="predicted"/>
<name>A0A392TLT6_9FABA</name>
<feature type="region of interest" description="Disordered" evidence="1">
    <location>
        <begin position="1"/>
        <end position="58"/>
    </location>
</feature>
<organism evidence="2 3">
    <name type="scientific">Trifolium medium</name>
    <dbReference type="NCBI Taxonomy" id="97028"/>
    <lineage>
        <taxon>Eukaryota</taxon>
        <taxon>Viridiplantae</taxon>
        <taxon>Streptophyta</taxon>
        <taxon>Embryophyta</taxon>
        <taxon>Tracheophyta</taxon>
        <taxon>Spermatophyta</taxon>
        <taxon>Magnoliopsida</taxon>
        <taxon>eudicotyledons</taxon>
        <taxon>Gunneridae</taxon>
        <taxon>Pentapetalae</taxon>
        <taxon>rosids</taxon>
        <taxon>fabids</taxon>
        <taxon>Fabales</taxon>
        <taxon>Fabaceae</taxon>
        <taxon>Papilionoideae</taxon>
        <taxon>50 kb inversion clade</taxon>
        <taxon>NPAAA clade</taxon>
        <taxon>Hologalegina</taxon>
        <taxon>IRL clade</taxon>
        <taxon>Trifolieae</taxon>
        <taxon>Trifolium</taxon>
    </lineage>
</organism>
<evidence type="ECO:0000313" key="3">
    <source>
        <dbReference type="Proteomes" id="UP000265520"/>
    </source>
</evidence>